<sequence>MNILQKLLTKKYNQLKKVPKTSSTIVTTNNSTNLSNGSSDTSIHSASSSNINLNNEKPIKLYLIQSVNDWCKKLNENEHRNQPVLHLEEHIDYEIIIDINLNKVLIKCECGATSTLGRKENTYIVSH</sequence>
<evidence type="ECO:0000313" key="4">
    <source>
        <dbReference type="Proteomes" id="UP000663832"/>
    </source>
</evidence>
<proteinExistence type="predicted"/>
<feature type="region of interest" description="Disordered" evidence="1">
    <location>
        <begin position="25"/>
        <end position="48"/>
    </location>
</feature>
<name>A0A815MXN5_9BILA</name>
<keyword evidence="4" id="KW-1185">Reference proteome</keyword>
<gene>
    <name evidence="2" type="ORF">BJG266_LOCUS39245</name>
    <name evidence="3" type="ORF">QVE165_LOCUS56138</name>
</gene>
<evidence type="ECO:0000313" key="2">
    <source>
        <dbReference type="EMBL" id="CAF1429402.1"/>
    </source>
</evidence>
<organism evidence="2 5">
    <name type="scientific">Adineta steineri</name>
    <dbReference type="NCBI Taxonomy" id="433720"/>
    <lineage>
        <taxon>Eukaryota</taxon>
        <taxon>Metazoa</taxon>
        <taxon>Spiralia</taxon>
        <taxon>Gnathifera</taxon>
        <taxon>Rotifera</taxon>
        <taxon>Eurotatoria</taxon>
        <taxon>Bdelloidea</taxon>
        <taxon>Adinetida</taxon>
        <taxon>Adinetidae</taxon>
        <taxon>Adineta</taxon>
    </lineage>
</organism>
<dbReference type="AlphaFoldDB" id="A0A815MXN5"/>
<dbReference type="EMBL" id="CAJNOI010001646">
    <property type="protein sequence ID" value="CAF1429402.1"/>
    <property type="molecule type" value="Genomic_DNA"/>
</dbReference>
<protein>
    <submittedName>
        <fullName evidence="2">Uncharacterized protein</fullName>
    </submittedName>
</protein>
<accession>A0A815MXN5</accession>
<evidence type="ECO:0000256" key="1">
    <source>
        <dbReference type="SAM" id="MobiDB-lite"/>
    </source>
</evidence>
<reference evidence="2" key="1">
    <citation type="submission" date="2021-02" db="EMBL/GenBank/DDBJ databases">
        <authorList>
            <person name="Nowell W R."/>
        </authorList>
    </citation>
    <scope>NUCLEOTIDE SEQUENCE</scope>
</reference>
<dbReference type="EMBL" id="CAJNOM010001975">
    <property type="protein sequence ID" value="CAF1623821.1"/>
    <property type="molecule type" value="Genomic_DNA"/>
</dbReference>
<dbReference type="Proteomes" id="UP000663832">
    <property type="component" value="Unassembled WGS sequence"/>
</dbReference>
<dbReference type="Proteomes" id="UP000663877">
    <property type="component" value="Unassembled WGS sequence"/>
</dbReference>
<evidence type="ECO:0000313" key="5">
    <source>
        <dbReference type="Proteomes" id="UP000663877"/>
    </source>
</evidence>
<evidence type="ECO:0000313" key="3">
    <source>
        <dbReference type="EMBL" id="CAF1623821.1"/>
    </source>
</evidence>
<comment type="caution">
    <text evidence="2">The sequence shown here is derived from an EMBL/GenBank/DDBJ whole genome shotgun (WGS) entry which is preliminary data.</text>
</comment>